<comment type="similarity">
    <text evidence="10">Belongs to the G-protein coupled receptor 1 family.</text>
</comment>
<keyword evidence="5 10" id="KW-0297">G-protein coupled receptor</keyword>
<evidence type="ECO:0000256" key="1">
    <source>
        <dbReference type="ARBA" id="ARBA00004651"/>
    </source>
</evidence>
<evidence type="ECO:0000256" key="8">
    <source>
        <dbReference type="ARBA" id="ARBA00023180"/>
    </source>
</evidence>
<feature type="domain" description="G-protein coupled receptors family 1 profile" evidence="12">
    <location>
        <begin position="25"/>
        <end position="283"/>
    </location>
</feature>
<dbReference type="GO" id="GO:0005886">
    <property type="term" value="C:plasma membrane"/>
    <property type="evidence" value="ECO:0007669"/>
    <property type="project" value="UniProtKB-SubCell"/>
</dbReference>
<feature type="transmembrane region" description="Helical" evidence="11">
    <location>
        <begin position="45"/>
        <end position="68"/>
    </location>
</feature>
<dbReference type="GO" id="GO:0004930">
    <property type="term" value="F:G protein-coupled receptor activity"/>
    <property type="evidence" value="ECO:0007669"/>
    <property type="project" value="UniProtKB-KW"/>
</dbReference>
<evidence type="ECO:0000259" key="12">
    <source>
        <dbReference type="PROSITE" id="PS50262"/>
    </source>
</evidence>
<evidence type="ECO:0000256" key="10">
    <source>
        <dbReference type="RuleBase" id="RU000688"/>
    </source>
</evidence>
<keyword evidence="4 11" id="KW-1133">Transmembrane helix</keyword>
<dbReference type="Gene3D" id="1.20.1070.10">
    <property type="entry name" value="Rhodopsin 7-helix transmembrane proteins"/>
    <property type="match status" value="1"/>
</dbReference>
<feature type="transmembrane region" description="Helical" evidence="11">
    <location>
        <begin position="12"/>
        <end position="33"/>
    </location>
</feature>
<evidence type="ECO:0000256" key="2">
    <source>
        <dbReference type="ARBA" id="ARBA00022475"/>
    </source>
</evidence>
<feature type="transmembrane region" description="Helical" evidence="11">
    <location>
        <begin position="88"/>
        <end position="110"/>
    </location>
</feature>
<feature type="transmembrane region" description="Helical" evidence="11">
    <location>
        <begin position="131"/>
        <end position="149"/>
    </location>
</feature>
<evidence type="ECO:0000256" key="9">
    <source>
        <dbReference type="ARBA" id="ARBA00023224"/>
    </source>
</evidence>
<dbReference type="Pfam" id="PF00001">
    <property type="entry name" value="7tm_1"/>
    <property type="match status" value="1"/>
</dbReference>
<evidence type="ECO:0000313" key="13">
    <source>
        <dbReference type="Proteomes" id="UP000887566"/>
    </source>
</evidence>
<evidence type="ECO:0000256" key="4">
    <source>
        <dbReference type="ARBA" id="ARBA00022989"/>
    </source>
</evidence>
<evidence type="ECO:0000256" key="7">
    <source>
        <dbReference type="ARBA" id="ARBA00023170"/>
    </source>
</evidence>
<dbReference type="PROSITE" id="PS50262">
    <property type="entry name" value="G_PROTEIN_RECEP_F1_2"/>
    <property type="match status" value="1"/>
</dbReference>
<organism evidence="13 14">
    <name type="scientific">Plectus sambesii</name>
    <dbReference type="NCBI Taxonomy" id="2011161"/>
    <lineage>
        <taxon>Eukaryota</taxon>
        <taxon>Metazoa</taxon>
        <taxon>Ecdysozoa</taxon>
        <taxon>Nematoda</taxon>
        <taxon>Chromadorea</taxon>
        <taxon>Plectida</taxon>
        <taxon>Plectina</taxon>
        <taxon>Plectoidea</taxon>
        <taxon>Plectidae</taxon>
        <taxon>Plectus</taxon>
    </lineage>
</organism>
<dbReference type="AlphaFoldDB" id="A0A914V8V5"/>
<accession>A0A914V8V5</accession>
<dbReference type="Proteomes" id="UP000887566">
    <property type="component" value="Unplaced"/>
</dbReference>
<evidence type="ECO:0000256" key="6">
    <source>
        <dbReference type="ARBA" id="ARBA00023136"/>
    </source>
</evidence>
<dbReference type="CDD" id="cd00637">
    <property type="entry name" value="7tm_classA_rhodopsin-like"/>
    <property type="match status" value="1"/>
</dbReference>
<feature type="transmembrane region" description="Helical" evidence="11">
    <location>
        <begin position="182"/>
        <end position="204"/>
    </location>
</feature>
<keyword evidence="13" id="KW-1185">Reference proteome</keyword>
<keyword evidence="3 10" id="KW-0812">Transmembrane</keyword>
<evidence type="ECO:0000313" key="14">
    <source>
        <dbReference type="WBParaSite" id="PSAMB.scaffold1686size28737.g14515.t1"/>
    </source>
</evidence>
<feature type="transmembrane region" description="Helical" evidence="11">
    <location>
        <begin position="225"/>
        <end position="244"/>
    </location>
</feature>
<comment type="subcellular location">
    <subcellularLocation>
        <location evidence="1">Cell membrane</location>
        <topology evidence="1">Multi-pass membrane protein</topology>
    </subcellularLocation>
</comment>
<dbReference type="WBParaSite" id="PSAMB.scaffold1686size28737.g14515.t1">
    <property type="protein sequence ID" value="PSAMB.scaffold1686size28737.g14515.t1"/>
    <property type="gene ID" value="PSAMB.scaffold1686size28737.g14515"/>
</dbReference>
<evidence type="ECO:0000256" key="5">
    <source>
        <dbReference type="ARBA" id="ARBA00023040"/>
    </source>
</evidence>
<keyword evidence="2" id="KW-1003">Cell membrane</keyword>
<dbReference type="InterPro" id="IPR017452">
    <property type="entry name" value="GPCR_Rhodpsn_7TM"/>
</dbReference>
<protein>
    <submittedName>
        <fullName evidence="14">G-protein coupled receptors family 1 profile domain-containing protein</fullName>
    </submittedName>
</protein>
<dbReference type="SMART" id="SM01381">
    <property type="entry name" value="7TM_GPCR_Srsx"/>
    <property type="match status" value="1"/>
</dbReference>
<feature type="transmembrane region" description="Helical" evidence="11">
    <location>
        <begin position="264"/>
        <end position="285"/>
    </location>
</feature>
<evidence type="ECO:0000256" key="3">
    <source>
        <dbReference type="ARBA" id="ARBA00022692"/>
    </source>
</evidence>
<keyword evidence="8" id="KW-0325">Glycoprotein</keyword>
<dbReference type="PANTHER" id="PTHR24246:SF27">
    <property type="entry name" value="ADENOSINE RECEPTOR, ISOFORM A"/>
    <property type="match status" value="1"/>
</dbReference>
<dbReference type="InterPro" id="IPR000276">
    <property type="entry name" value="GPCR_Rhodpsn"/>
</dbReference>
<dbReference type="SUPFAM" id="SSF81321">
    <property type="entry name" value="Family A G protein-coupled receptor-like"/>
    <property type="match status" value="1"/>
</dbReference>
<evidence type="ECO:0000256" key="11">
    <source>
        <dbReference type="SAM" id="Phobius"/>
    </source>
</evidence>
<sequence>MSSQNVAEVANYTAYTLLGLGLLFTNATIILIVSRHRTLRAKKEYIILTGLAFADALMGFSTLSAALYRANLFLTNRTDENVRRQACLFTPHFIPLSFSMIFEGAAMFAVSIDRYLAIRAPLQYRLFGKKYAFGMLALCATFALIYVLIGSIRLPTVTSESTLVGAVCLISAWDQHTNTFMYFWRAILSAASVTLYAGTVFVYAKKMQARTATSVIVTRQRVAQRRFTVTTGISNSLTFFLTVVPSCVMLEWKLTDNRQMAARWGTVFWILNCVNAMLNLFIYAARHRDIRLGLRFIRRPKELPAPSAV</sequence>
<dbReference type="PROSITE" id="PS00237">
    <property type="entry name" value="G_PROTEIN_RECEP_F1_1"/>
    <property type="match status" value="1"/>
</dbReference>
<proteinExistence type="inferred from homology"/>
<keyword evidence="7 10" id="KW-0675">Receptor</keyword>
<name>A0A914V8V5_9BILA</name>
<keyword evidence="9 10" id="KW-0807">Transducer</keyword>
<keyword evidence="6 11" id="KW-0472">Membrane</keyword>
<dbReference type="PANTHER" id="PTHR24246">
    <property type="entry name" value="OLFACTORY RECEPTOR AND ADENOSINE RECEPTOR"/>
    <property type="match status" value="1"/>
</dbReference>
<dbReference type="PRINTS" id="PR00237">
    <property type="entry name" value="GPCRRHODOPSN"/>
</dbReference>
<reference evidence="14" key="1">
    <citation type="submission" date="2022-11" db="UniProtKB">
        <authorList>
            <consortium name="WormBaseParasite"/>
        </authorList>
    </citation>
    <scope>IDENTIFICATION</scope>
</reference>